<dbReference type="OrthoDB" id="134712at2"/>
<reference evidence="7 8" key="1">
    <citation type="submission" date="2019-06" db="EMBL/GenBank/DDBJ databases">
        <title>Sequencing the genomes of 1000 actinobacteria strains.</title>
        <authorList>
            <person name="Klenk H.-P."/>
        </authorList>
    </citation>
    <scope>NUCLEOTIDE SEQUENCE [LARGE SCALE GENOMIC DNA]</scope>
    <source>
        <strain evidence="7 8">DSM 18607</strain>
    </source>
</reference>
<dbReference type="PANTHER" id="PTHR35807">
    <property type="entry name" value="TRANSCRIPTIONAL REGULATOR REDD-RELATED"/>
    <property type="match status" value="1"/>
</dbReference>
<gene>
    <name evidence="7" type="ORF">FB458_3630</name>
</gene>
<keyword evidence="3 5" id="KW-0238">DNA-binding</keyword>
<dbReference type="PROSITE" id="PS51755">
    <property type="entry name" value="OMPR_PHOB"/>
    <property type="match status" value="1"/>
</dbReference>
<dbReference type="InterPro" id="IPR001867">
    <property type="entry name" value="OmpR/PhoB-type_DNA-bd"/>
</dbReference>
<dbReference type="PANTHER" id="PTHR35807:SF1">
    <property type="entry name" value="TRANSCRIPTIONAL REGULATOR REDD"/>
    <property type="match status" value="1"/>
</dbReference>
<dbReference type="SMART" id="SM01043">
    <property type="entry name" value="BTAD"/>
    <property type="match status" value="1"/>
</dbReference>
<dbReference type="SMART" id="SM00862">
    <property type="entry name" value="Trans_reg_C"/>
    <property type="match status" value="1"/>
</dbReference>
<proteinExistence type="inferred from homology"/>
<dbReference type="EMBL" id="VFMN01000001">
    <property type="protein sequence ID" value="TQJ10505.1"/>
    <property type="molecule type" value="Genomic_DNA"/>
</dbReference>
<evidence type="ECO:0000256" key="2">
    <source>
        <dbReference type="ARBA" id="ARBA00023015"/>
    </source>
</evidence>
<evidence type="ECO:0000313" key="7">
    <source>
        <dbReference type="EMBL" id="TQJ10505.1"/>
    </source>
</evidence>
<feature type="DNA-binding region" description="OmpR/PhoB-type" evidence="5">
    <location>
        <begin position="1"/>
        <end position="98"/>
    </location>
</feature>
<evidence type="ECO:0000256" key="3">
    <source>
        <dbReference type="ARBA" id="ARBA00023125"/>
    </source>
</evidence>
<comment type="similarity">
    <text evidence="1">Belongs to the AfsR/DnrI/RedD regulatory family.</text>
</comment>
<dbReference type="SUPFAM" id="SSF48452">
    <property type="entry name" value="TPR-like"/>
    <property type="match status" value="1"/>
</dbReference>
<dbReference type="InterPro" id="IPR036388">
    <property type="entry name" value="WH-like_DNA-bd_sf"/>
</dbReference>
<dbReference type="Gene3D" id="1.10.10.10">
    <property type="entry name" value="Winged helix-like DNA-binding domain superfamily/Winged helix DNA-binding domain"/>
    <property type="match status" value="1"/>
</dbReference>
<evidence type="ECO:0000313" key="8">
    <source>
        <dbReference type="Proteomes" id="UP000317893"/>
    </source>
</evidence>
<dbReference type="RefSeq" id="WP_141849720.1">
    <property type="nucleotide sequence ID" value="NZ_BAAAPR010000012.1"/>
</dbReference>
<comment type="caution">
    <text evidence="7">The sequence shown here is derived from an EMBL/GenBank/DDBJ whole genome shotgun (WGS) entry which is preliminary data.</text>
</comment>
<dbReference type="InterPro" id="IPR005158">
    <property type="entry name" value="BTAD"/>
</dbReference>
<dbReference type="GO" id="GO:0006355">
    <property type="term" value="P:regulation of DNA-templated transcription"/>
    <property type="evidence" value="ECO:0007669"/>
    <property type="project" value="InterPro"/>
</dbReference>
<dbReference type="InterPro" id="IPR011990">
    <property type="entry name" value="TPR-like_helical_dom_sf"/>
</dbReference>
<keyword evidence="2" id="KW-0805">Transcription regulation</keyword>
<evidence type="ECO:0000256" key="5">
    <source>
        <dbReference type="PROSITE-ProRule" id="PRU01091"/>
    </source>
</evidence>
<dbReference type="InterPro" id="IPR051677">
    <property type="entry name" value="AfsR-DnrI-RedD_regulator"/>
</dbReference>
<dbReference type="GO" id="GO:0000160">
    <property type="term" value="P:phosphorelay signal transduction system"/>
    <property type="evidence" value="ECO:0007669"/>
    <property type="project" value="InterPro"/>
</dbReference>
<feature type="domain" description="OmpR/PhoB-type" evidence="6">
    <location>
        <begin position="1"/>
        <end position="98"/>
    </location>
</feature>
<accession>A0A542E598</accession>
<evidence type="ECO:0000259" key="6">
    <source>
        <dbReference type="PROSITE" id="PS51755"/>
    </source>
</evidence>
<dbReference type="Proteomes" id="UP000317893">
    <property type="component" value="Unassembled WGS sequence"/>
</dbReference>
<protein>
    <submittedName>
        <fullName evidence="7">DNA-binding SARP family transcriptional activator</fullName>
    </submittedName>
</protein>
<dbReference type="InterPro" id="IPR016032">
    <property type="entry name" value="Sig_transdc_resp-reg_C-effctor"/>
</dbReference>
<organism evidence="7 8">
    <name type="scientific">Lapillicoccus jejuensis</name>
    <dbReference type="NCBI Taxonomy" id="402171"/>
    <lineage>
        <taxon>Bacteria</taxon>
        <taxon>Bacillati</taxon>
        <taxon>Actinomycetota</taxon>
        <taxon>Actinomycetes</taxon>
        <taxon>Micrococcales</taxon>
        <taxon>Intrasporangiaceae</taxon>
        <taxon>Lapillicoccus</taxon>
    </lineage>
</organism>
<dbReference type="AlphaFoldDB" id="A0A542E598"/>
<dbReference type="Gene3D" id="1.25.40.10">
    <property type="entry name" value="Tetratricopeptide repeat domain"/>
    <property type="match status" value="1"/>
</dbReference>
<dbReference type="GO" id="GO:0003677">
    <property type="term" value="F:DNA binding"/>
    <property type="evidence" value="ECO:0007669"/>
    <property type="project" value="UniProtKB-UniRule"/>
</dbReference>
<dbReference type="Pfam" id="PF03704">
    <property type="entry name" value="BTAD"/>
    <property type="match status" value="1"/>
</dbReference>
<dbReference type="SUPFAM" id="SSF46894">
    <property type="entry name" value="C-terminal effector domain of the bipartite response regulators"/>
    <property type="match status" value="1"/>
</dbReference>
<keyword evidence="4" id="KW-0804">Transcription</keyword>
<sequence>MMRIRLFGEAELVDDERGRTPLSVLGTKPRQLLEILALGAGRVHGKEHLADLLWQGRPPAAATAGLESYVSVVRSRLGLGAGRGSVLATADNGYVLDRARCEVDVVTVRELHDESRLGSLSGALSAGERVDALARGELLGHEGYAPWAIEAREELEGLVARTLARGAQGALALGLPERALPLAERATALDPGDEDGWRQLMRAQWFDGAPTQALRSYSRLRAHLIEELGQEPSDETTEVYLAVLSHTSQAGAGGDHTVEIRLLLQLMRQALEGTPGARPPALDDDLSHVACRVLARG</sequence>
<name>A0A542E598_9MICO</name>
<evidence type="ECO:0000256" key="4">
    <source>
        <dbReference type="ARBA" id="ARBA00023163"/>
    </source>
</evidence>
<evidence type="ECO:0000256" key="1">
    <source>
        <dbReference type="ARBA" id="ARBA00005820"/>
    </source>
</evidence>
<keyword evidence="8" id="KW-1185">Reference proteome</keyword>